<dbReference type="STRING" id="1448315.A0A319CGI9"/>
<dbReference type="Proteomes" id="UP000248340">
    <property type="component" value="Unassembled WGS sequence"/>
</dbReference>
<protein>
    <submittedName>
        <fullName evidence="1">Uncharacterized protein</fullName>
    </submittedName>
</protein>
<reference evidence="1 2" key="1">
    <citation type="submission" date="2016-12" db="EMBL/GenBank/DDBJ databases">
        <title>The genomes of Aspergillus section Nigri reveals drivers in fungal speciation.</title>
        <authorList>
            <consortium name="DOE Joint Genome Institute"/>
            <person name="Vesth T.C."/>
            <person name="Nybo J."/>
            <person name="Theobald S."/>
            <person name="Brandl J."/>
            <person name="Frisvad J.C."/>
            <person name="Nielsen K.F."/>
            <person name="Lyhne E.K."/>
            <person name="Kogle M.E."/>
            <person name="Kuo A."/>
            <person name="Riley R."/>
            <person name="Clum A."/>
            <person name="Nolan M."/>
            <person name="Lipzen A."/>
            <person name="Salamov A."/>
            <person name="Henrissat B."/>
            <person name="Wiebenga A."/>
            <person name="De Vries R.P."/>
            <person name="Grigoriev I.V."/>
            <person name="Mortensen U.H."/>
            <person name="Andersen M.R."/>
            <person name="Baker S.E."/>
        </authorList>
    </citation>
    <scope>NUCLEOTIDE SEQUENCE [LARGE SCALE GENOMIC DNA]</scope>
    <source>
        <strain evidence="1 2">CBS 121591</strain>
    </source>
</reference>
<organism evidence="1 2">
    <name type="scientific">Aspergillus uvarum CBS 121591</name>
    <dbReference type="NCBI Taxonomy" id="1448315"/>
    <lineage>
        <taxon>Eukaryota</taxon>
        <taxon>Fungi</taxon>
        <taxon>Dikarya</taxon>
        <taxon>Ascomycota</taxon>
        <taxon>Pezizomycotina</taxon>
        <taxon>Eurotiomycetes</taxon>
        <taxon>Eurotiomycetidae</taxon>
        <taxon>Eurotiales</taxon>
        <taxon>Aspergillaceae</taxon>
        <taxon>Aspergillus</taxon>
        <taxon>Aspergillus subgen. Circumdati</taxon>
    </lineage>
</organism>
<accession>A0A319CGI9</accession>
<sequence>MHAGINALLLEGYKLHEEPIQLSLAAIERFHRKDNHGKRLQCSLFPVWDTVLMIRTFCEPSHEASQMIGSNIQGFSVSFSSVWSCISALHLNYMPYTRDLLPRMHIDILSVFLLITSTQHALHQHRTSPTPND</sequence>
<dbReference type="AlphaFoldDB" id="A0A319CGI9"/>
<dbReference type="EMBL" id="KZ821738">
    <property type="protein sequence ID" value="PYH77713.1"/>
    <property type="molecule type" value="Genomic_DNA"/>
</dbReference>
<name>A0A319CGI9_9EURO</name>
<proteinExistence type="predicted"/>
<gene>
    <name evidence="1" type="ORF">BO82DRAFT_176328</name>
</gene>
<evidence type="ECO:0000313" key="2">
    <source>
        <dbReference type="Proteomes" id="UP000248340"/>
    </source>
</evidence>
<evidence type="ECO:0000313" key="1">
    <source>
        <dbReference type="EMBL" id="PYH77713.1"/>
    </source>
</evidence>
<dbReference type="VEuPathDB" id="FungiDB:BO82DRAFT_176328"/>
<dbReference type="RefSeq" id="XP_025487913.1">
    <property type="nucleotide sequence ID" value="XM_025630382.1"/>
</dbReference>
<dbReference type="OrthoDB" id="10582014at2759"/>
<dbReference type="GeneID" id="37133123"/>
<keyword evidence="2" id="KW-1185">Reference proteome</keyword>